<dbReference type="RefSeq" id="WP_202653456.1">
    <property type="nucleotide sequence ID" value="NZ_JAESWB010000134.1"/>
</dbReference>
<dbReference type="EMBL" id="JAESWB010000134">
    <property type="protein sequence ID" value="MBL4952178.1"/>
    <property type="molecule type" value="Genomic_DNA"/>
</dbReference>
<keyword evidence="3" id="KW-1185">Reference proteome</keyword>
<dbReference type="InterPro" id="IPR035439">
    <property type="entry name" value="UPF0145_dom_sf"/>
</dbReference>
<dbReference type="Gene3D" id="3.30.110.70">
    <property type="entry name" value="Hypothetical protein apc22750. Chain B"/>
    <property type="match status" value="1"/>
</dbReference>
<accession>A0ABS1TLJ3</accession>
<gene>
    <name evidence="2" type="ORF">JK635_08125</name>
</gene>
<dbReference type="Proteomes" id="UP000623967">
    <property type="component" value="Unassembled WGS sequence"/>
</dbReference>
<evidence type="ECO:0000256" key="1">
    <source>
        <dbReference type="SAM" id="MobiDB-lite"/>
    </source>
</evidence>
<dbReference type="SUPFAM" id="SSF117782">
    <property type="entry name" value="YbjQ-like"/>
    <property type="match status" value="1"/>
</dbReference>
<name>A0ABS1TLJ3_9BACI</name>
<evidence type="ECO:0000313" key="2">
    <source>
        <dbReference type="EMBL" id="MBL4952178.1"/>
    </source>
</evidence>
<protein>
    <submittedName>
        <fullName evidence="2">Uncharacterized protein</fullName>
    </submittedName>
</protein>
<comment type="caution">
    <text evidence="2">The sequence shown here is derived from an EMBL/GenBank/DDBJ whole genome shotgun (WGS) entry which is preliminary data.</text>
</comment>
<organism evidence="2 3">
    <name type="scientific">Neobacillus paridis</name>
    <dbReference type="NCBI Taxonomy" id="2803862"/>
    <lineage>
        <taxon>Bacteria</taxon>
        <taxon>Bacillati</taxon>
        <taxon>Bacillota</taxon>
        <taxon>Bacilli</taxon>
        <taxon>Bacillales</taxon>
        <taxon>Bacillaceae</taxon>
        <taxon>Neobacillus</taxon>
    </lineage>
</organism>
<feature type="region of interest" description="Disordered" evidence="1">
    <location>
        <begin position="145"/>
        <end position="182"/>
    </location>
</feature>
<sequence length="199" mass="22387">MICQSCHIKHNPEQPIPFYRYHGKVLCIRCAELESIAVITTENILGTPPNRFIAPVFKEMVLILPSQGVLAISHYMEGIKKQLLNQAKEQAIKEKGNAIVDANMQISRLEGMHFLVSFSGTIVWSEAWETSQNEDEPPIEIPTPQTELSVPESTPIPHLKVVQPTKEPVSEEEESVVGKYPDVGGNRQMNLFRKKISQD</sequence>
<proteinExistence type="predicted"/>
<reference evidence="2 3" key="1">
    <citation type="submission" date="2021-01" db="EMBL/GenBank/DDBJ databases">
        <title>Genome public.</title>
        <authorList>
            <person name="Liu C."/>
            <person name="Sun Q."/>
        </authorList>
    </citation>
    <scope>NUCLEOTIDE SEQUENCE [LARGE SCALE GENOMIC DNA]</scope>
    <source>
        <strain evidence="2 3">YIM B02564</strain>
    </source>
</reference>
<evidence type="ECO:0000313" key="3">
    <source>
        <dbReference type="Proteomes" id="UP000623967"/>
    </source>
</evidence>